<dbReference type="PROSITE" id="PS50103">
    <property type="entry name" value="ZF_C3H1"/>
    <property type="match status" value="4"/>
</dbReference>
<dbReference type="SMART" id="SM00356">
    <property type="entry name" value="ZnF_C3H1"/>
    <property type="match status" value="4"/>
</dbReference>
<sequence length="412" mass="44042">MAMNMAHMRDTKWLTLEVCREFQRGTCARSDAECKFAHPAKSCQVENGRVIACFDSLKGRCSRENCKYLHPPPHLKTQLEINGRNNLIQQKNMAMLAQQMQIANAIMPGSQLQPMPMFSVSPSLASNASAAAAAAAAAAFNPYLGPVSPGLMSAEILPSAPVLMAGSPGVASVPSAANAAAAAASAAAAQKLLRTDRLEVCREYQRGNCSRGETDCRFAHPADSTMIDPSDNTVTVCMDYIKGRCSRDKCKYFHPPAHLQAKIKATQHQVNQASAAAAMTQSAVKSLKRPLEATFDLGIPHSVMPPLPKRPALEKANGATSMFSAGMLQYQQALANMQFQQQAAFIPSVPMMHGASPAAVSAATTSATSVPFASASANQDSSLSKLTTNEYMQLIPIISAEHLTSHKYLTQM</sequence>
<evidence type="ECO:0000256" key="5">
    <source>
        <dbReference type="ARBA" id="ARBA00022737"/>
    </source>
</evidence>
<organism evidence="12 13">
    <name type="scientific">Danio rerio</name>
    <name type="common">Zebrafish</name>
    <name type="synonym">Brachydanio rerio</name>
    <dbReference type="NCBI Taxonomy" id="7955"/>
    <lineage>
        <taxon>Eukaryota</taxon>
        <taxon>Metazoa</taxon>
        <taxon>Chordata</taxon>
        <taxon>Craniata</taxon>
        <taxon>Vertebrata</taxon>
        <taxon>Euteleostomi</taxon>
        <taxon>Actinopterygii</taxon>
        <taxon>Neopterygii</taxon>
        <taxon>Teleostei</taxon>
        <taxon>Ostariophysi</taxon>
        <taxon>Cypriniformes</taxon>
        <taxon>Danionidae</taxon>
        <taxon>Danioninae</taxon>
        <taxon>Danio</taxon>
    </lineage>
</organism>
<name>A0A8M1NE31_DANRE</name>
<keyword evidence="12" id="KW-1185">Reference proteome</keyword>
<dbReference type="RefSeq" id="NP_001428404.1">
    <property type="nucleotide sequence ID" value="NM_001441475.1"/>
</dbReference>
<dbReference type="InterPro" id="IPR054429">
    <property type="entry name" value="Znf-CCCH_Muscleblind-like"/>
</dbReference>
<keyword evidence="4 10" id="KW-0479">Metal-binding</keyword>
<evidence type="ECO:0000313" key="14">
    <source>
        <dbReference type="ZFIN" id="ZDB-GENE-060929-704"/>
    </source>
</evidence>
<evidence type="ECO:0000256" key="1">
    <source>
        <dbReference type="ARBA" id="ARBA00004123"/>
    </source>
</evidence>
<keyword evidence="5" id="KW-0677">Repeat</keyword>
<proteinExistence type="inferred from homology"/>
<dbReference type="GeneID" id="767696"/>
<dbReference type="Pfam" id="PF14608">
    <property type="entry name" value="zf-CCCH_2"/>
    <property type="match status" value="1"/>
</dbReference>
<evidence type="ECO:0000259" key="11">
    <source>
        <dbReference type="PROSITE" id="PS50103"/>
    </source>
</evidence>
<reference evidence="13" key="9">
    <citation type="submission" date="2025-08" db="UniProtKB">
        <authorList>
            <consortium name="RefSeq"/>
        </authorList>
    </citation>
    <scope>IDENTIFICATION</scope>
    <source>
        <strain evidence="13">Tuebingen</strain>
    </source>
</reference>
<evidence type="ECO:0000256" key="6">
    <source>
        <dbReference type="ARBA" id="ARBA00022771"/>
    </source>
</evidence>
<protein>
    <submittedName>
        <fullName evidence="13">Muscleblind-like protein 1 isoform 2</fullName>
    </submittedName>
</protein>
<dbReference type="RefSeq" id="NP_001428403.1">
    <property type="nucleotide sequence ID" value="NM_001441474.1"/>
</dbReference>
<dbReference type="GO" id="GO:0005634">
    <property type="term" value="C:nucleus"/>
    <property type="evidence" value="ECO:0007669"/>
    <property type="project" value="UniProtKB-SubCell"/>
</dbReference>
<gene>
    <name evidence="13 14" type="primary">mbnl1</name>
    <name evidence="13" type="synonym">zgc:153954</name>
</gene>
<feature type="domain" description="C3H1-type" evidence="11">
    <location>
        <begin position="13"/>
        <end position="41"/>
    </location>
</feature>
<feature type="domain" description="C3H1-type" evidence="11">
    <location>
        <begin position="47"/>
        <end position="73"/>
    </location>
</feature>
<reference evidence="13" key="6">
    <citation type="journal article" date="2015" name="Nat. Commun.">
        <title>RFX transcription factors are essential for hearing in mice.</title>
        <authorList>
            <person name="Elkon R."/>
            <person name="Milon B."/>
            <person name="Morrison L."/>
            <person name="Shah M."/>
            <person name="Vijayakumar S."/>
            <person name="Racherla M."/>
            <person name="Leitch C.C."/>
            <person name="Silipino L."/>
            <person name="Hadi S."/>
            <person name="Weiss-Gayet M."/>
            <person name="Barras E."/>
            <person name="Schmid C.D."/>
            <person name="Ait-Lounis A."/>
            <person name="Barnes A."/>
            <person name="Song Y."/>
            <person name="Eisenman D.J."/>
            <person name="Eliyahu E."/>
            <person name="Frolenkov G.I."/>
            <person name="Strome S.E."/>
            <person name="Durand B."/>
            <person name="Zaghloul N.A."/>
            <person name="Jones S.M."/>
            <person name="Reith W."/>
            <person name="Hertzano R."/>
        </authorList>
    </citation>
    <scope>NUCLEOTIDE SEQUENCE</scope>
    <source>
        <strain evidence="13">Tuebingen</strain>
    </source>
</reference>
<evidence type="ECO:0000256" key="8">
    <source>
        <dbReference type="ARBA" id="ARBA00023242"/>
    </source>
</evidence>
<feature type="zinc finger region" description="C3H1-type" evidence="10">
    <location>
        <begin position="47"/>
        <end position="73"/>
    </location>
</feature>
<evidence type="ECO:0000313" key="13">
    <source>
        <dbReference type="RefSeq" id="NP_001093520.3"/>
    </source>
</evidence>
<comment type="subcellular location">
    <subcellularLocation>
        <location evidence="2">Cytoplasm</location>
    </subcellularLocation>
    <subcellularLocation>
        <location evidence="1">Nucleus</location>
    </subcellularLocation>
</comment>
<dbReference type="Pfam" id="PF22628">
    <property type="entry name" value="zf-CCCH_10"/>
    <property type="match status" value="2"/>
</dbReference>
<reference evidence="13" key="2">
    <citation type="journal article" date="2011" name="Dis. Model. Mech.">
        <title>Zebrafish deficient for Muscleblind-like 2 exhibit features of myotonic dystrophy.</title>
        <authorList>
            <person name="Machuca-Tzili L.E."/>
            <person name="Buxton S."/>
            <person name="Thorpe A."/>
            <person name="Timson C.M."/>
            <person name="Wigmore P."/>
            <person name="Luther P.K."/>
            <person name="Brook J.D."/>
        </authorList>
    </citation>
    <scope>NUCLEOTIDE SEQUENCE</scope>
    <source>
        <strain evidence="13">Tuebingen</strain>
    </source>
</reference>
<dbReference type="InterPro" id="IPR000571">
    <property type="entry name" value="Znf_CCCH"/>
</dbReference>
<feature type="domain" description="C3H1-type" evidence="11">
    <location>
        <begin position="195"/>
        <end position="223"/>
    </location>
</feature>
<evidence type="ECO:0000256" key="9">
    <source>
        <dbReference type="ARBA" id="ARBA00038226"/>
    </source>
</evidence>
<evidence type="ECO:0000313" key="12">
    <source>
        <dbReference type="Proteomes" id="UP000000437"/>
    </source>
</evidence>
<evidence type="ECO:0000256" key="7">
    <source>
        <dbReference type="ARBA" id="ARBA00022833"/>
    </source>
</evidence>
<evidence type="ECO:0000256" key="3">
    <source>
        <dbReference type="ARBA" id="ARBA00022490"/>
    </source>
</evidence>
<keyword evidence="6 10" id="KW-0863">Zinc-finger</keyword>
<feature type="zinc finger region" description="C3H1-type" evidence="10">
    <location>
        <begin position="195"/>
        <end position="223"/>
    </location>
</feature>
<feature type="zinc finger region" description="C3H1-type" evidence="10">
    <location>
        <begin position="231"/>
        <end position="257"/>
    </location>
</feature>
<comment type="similarity">
    <text evidence="9">Belongs to the muscleblind family.</text>
</comment>
<dbReference type="ZFIN" id="ZDB-GENE-060929-704">
    <property type="gene designation" value="mbnl1"/>
</dbReference>
<evidence type="ECO:0000256" key="4">
    <source>
        <dbReference type="ARBA" id="ARBA00022723"/>
    </source>
</evidence>
<keyword evidence="3" id="KW-0963">Cytoplasm</keyword>
<dbReference type="PANTHER" id="PTHR12675">
    <property type="entry name" value="MUSCLEBLIND-LIKE PROTEIN"/>
    <property type="match status" value="1"/>
</dbReference>
<reference evidence="13" key="7">
    <citation type="journal article" date="2016" name="BMC Genomics">
        <title>Gene evolution and gene expression after whole genome duplication in fish: the PhyloFish database.</title>
        <authorList>
            <person name="Pasquier J."/>
            <person name="Cabau C."/>
            <person name="Nguyen T."/>
            <person name="Jouanno E."/>
            <person name="Severac D."/>
            <person name="Braasch I."/>
            <person name="Journot L."/>
            <person name="Pontarotti P."/>
            <person name="Klopp C."/>
            <person name="Postlethwait J.H."/>
            <person name="Guiguen Y."/>
            <person name="Bobe J."/>
        </authorList>
    </citation>
    <scope>NUCLEOTIDE SEQUENCE</scope>
    <source>
        <strain evidence="13">Tuebingen</strain>
    </source>
</reference>
<reference evidence="13" key="1">
    <citation type="journal article" date="2008" name="Comp. Biochem. Physiol. B, Biochem. Mol. Biol.">
        <title>Zebrafish muscleblind-like genes: identification, structural features and expression.</title>
        <authorList>
            <person name="Liu Y.F."/>
            <person name="Liu H.Y."/>
            <person name="Tu L.C."/>
            <person name="Lin C.W."/>
            <person name="Hsiao K.M."/>
            <person name="Pan H."/>
        </authorList>
    </citation>
    <scope>NUCLEOTIDE SEQUENCE</scope>
    <source>
        <strain evidence="13">Tuebingen</strain>
    </source>
</reference>
<keyword evidence="8" id="KW-0539">Nucleus</keyword>
<evidence type="ECO:0000256" key="10">
    <source>
        <dbReference type="PROSITE-ProRule" id="PRU00723"/>
    </source>
</evidence>
<reference evidence="13" key="3">
    <citation type="journal article" date="2013" name="Mech. Dev.">
        <title>Global analysis of the haematopoietic and endothelial transcriptome during zebrafish development.</title>
        <authorList>
            <person name="Cannon J.E."/>
            <person name="Place E.S."/>
            <person name="Eve A.M."/>
            <person name="Bradshaw C.R."/>
            <person name="Sesay A."/>
            <person name="Morrell N.W."/>
            <person name="Smith J.C."/>
        </authorList>
    </citation>
    <scope>NUCLEOTIDE SEQUENCE</scope>
    <source>
        <strain evidence="13">Tuebingen</strain>
    </source>
</reference>
<dbReference type="GO" id="GO:0005737">
    <property type="term" value="C:cytoplasm"/>
    <property type="evidence" value="ECO:0007669"/>
    <property type="project" value="UniProtKB-SubCell"/>
</dbReference>
<dbReference type="RefSeq" id="NP_001428405.1">
    <property type="nucleotide sequence ID" value="NM_001441476.1"/>
</dbReference>
<reference evidence="13" key="5">
    <citation type="journal article" date="2015" name="J. Comp. Neurol.">
        <title>Comprehensive expression map of transcription regulators in the adult zebrafish telencephalon reveals distinct neurogenic niches.</title>
        <authorList>
            <person name="Diotel N."/>
            <person name="Rodriguez Viales R."/>
            <person name="Armant O."/>
            <person name="Marz M."/>
            <person name="Ferg M."/>
            <person name="Rastegar S."/>
            <person name="Strahle U."/>
        </authorList>
    </citation>
    <scope>NUCLEOTIDE SEQUENCE</scope>
    <source>
        <strain evidence="13">Tuebingen</strain>
    </source>
</reference>
<dbReference type="GO" id="GO:0008270">
    <property type="term" value="F:zinc ion binding"/>
    <property type="evidence" value="ECO:0007669"/>
    <property type="project" value="UniProtKB-KW"/>
</dbReference>
<dbReference type="Proteomes" id="UP000000437">
    <property type="component" value="Chromosome 2"/>
</dbReference>
<dbReference type="RefSeq" id="NP_001093520.3">
    <property type="nucleotide sequence ID" value="NM_001100050.3"/>
</dbReference>
<dbReference type="FunFam" id="3.30.1370.210:FF:000002">
    <property type="entry name" value="Muscleblind-like 1 isoform 2"/>
    <property type="match status" value="1"/>
</dbReference>
<dbReference type="AlphaFoldDB" id="A0A8M1NE31"/>
<reference evidence="13" key="4">
    <citation type="journal article" date="2015" name="Biochim. Biophys. Acta">
        <title>scaRNAs regulate splicing and vertebrate heart development.</title>
        <authorList>
            <person name="Patil P."/>
            <person name="Kibiryeva N."/>
            <person name="Uechi T."/>
            <person name="Marshall J."/>
            <person name="O'Brien JE J.r."/>
            <person name="Artman M."/>
            <person name="Kenmochi N."/>
            <person name="Bittel D.C."/>
        </authorList>
    </citation>
    <scope>NUCLEOTIDE SEQUENCE</scope>
    <source>
        <strain evidence="13">Tuebingen</strain>
    </source>
</reference>
<dbReference type="PANTHER" id="PTHR12675:SF7">
    <property type="entry name" value="MUSCLEBLIND-LIKE PROTEIN 1"/>
    <property type="match status" value="1"/>
</dbReference>
<dbReference type="AGR" id="ZFIN:ZDB-GENE-060929-704"/>
<dbReference type="Gene3D" id="3.30.1370.210">
    <property type="match status" value="2"/>
</dbReference>
<dbReference type="Pfam" id="PF00642">
    <property type="entry name" value="zf-CCCH"/>
    <property type="match status" value="1"/>
</dbReference>
<evidence type="ECO:0000256" key="2">
    <source>
        <dbReference type="ARBA" id="ARBA00004496"/>
    </source>
</evidence>
<dbReference type="CTD" id="4154"/>
<feature type="zinc finger region" description="C3H1-type" evidence="10">
    <location>
        <begin position="13"/>
        <end position="41"/>
    </location>
</feature>
<feature type="domain" description="C3H1-type" evidence="11">
    <location>
        <begin position="231"/>
        <end position="257"/>
    </location>
</feature>
<dbReference type="KEGG" id="dre:767696"/>
<reference evidence="13" key="8">
    <citation type="journal article" date="2021" name="Dis. Model. Mech.">
        <title>Zebrafish mbnl mutants model physical and molecular phenotypes of myotonic dystrophy.</title>
        <authorList>
            <person name="Hinman M.N."/>
            <person name="Richardson J.I."/>
            <person name="Sockol R.A."/>
            <person name="Aronson E.D."/>
            <person name="Stednitz S.J."/>
            <person name="Murray K.N."/>
            <person name="Berglund J.A."/>
            <person name="Guillemin K."/>
        </authorList>
    </citation>
    <scope>NUCLEOTIDE SEQUENCE</scope>
    <source>
        <strain evidence="13">Tuebingen</strain>
    </source>
</reference>
<keyword evidence="7 10" id="KW-0862">Zinc</keyword>
<accession>A0A8M1NE31</accession>
<dbReference type="FunFam" id="3.30.1370.210:FF:000004">
    <property type="entry name" value="Muscleblind like splicing regulator 1"/>
    <property type="match status" value="1"/>
</dbReference>